<organism evidence="12 13">
    <name type="scientific">Pseudofrankia asymbiotica</name>
    <dbReference type="NCBI Taxonomy" id="1834516"/>
    <lineage>
        <taxon>Bacteria</taxon>
        <taxon>Bacillati</taxon>
        <taxon>Actinomycetota</taxon>
        <taxon>Actinomycetes</taxon>
        <taxon>Frankiales</taxon>
        <taxon>Frankiaceae</taxon>
        <taxon>Pseudofrankia</taxon>
    </lineage>
</organism>
<dbReference type="InterPro" id="IPR036291">
    <property type="entry name" value="NAD(P)-bd_dom_sf"/>
</dbReference>
<evidence type="ECO:0000256" key="1">
    <source>
        <dbReference type="ARBA" id="ARBA00000083"/>
    </source>
</evidence>
<evidence type="ECO:0000256" key="3">
    <source>
        <dbReference type="ARBA" id="ARBA00004947"/>
    </source>
</evidence>
<dbReference type="RefSeq" id="WP_076818328.1">
    <property type="nucleotide sequence ID" value="NZ_MOMC01000036.1"/>
</dbReference>
<dbReference type="Pfam" id="PF01370">
    <property type="entry name" value="Epimerase"/>
    <property type="match status" value="1"/>
</dbReference>
<dbReference type="EMBL" id="MOMC01000036">
    <property type="protein sequence ID" value="ONH28968.1"/>
    <property type="molecule type" value="Genomic_DNA"/>
</dbReference>
<keyword evidence="13" id="KW-1185">Reference proteome</keyword>
<dbReference type="OrthoDB" id="9801785at2"/>
<dbReference type="Gene3D" id="3.40.50.720">
    <property type="entry name" value="NAD(P)-binding Rossmann-like Domain"/>
    <property type="match status" value="1"/>
</dbReference>
<dbReference type="InterPro" id="IPR001509">
    <property type="entry name" value="Epimerase_deHydtase"/>
</dbReference>
<reference evidence="13" key="1">
    <citation type="submission" date="2016-10" db="EMBL/GenBank/DDBJ databases">
        <title>Frankia sp. NRRL B-16386 Genome sequencing.</title>
        <authorList>
            <person name="Ghodhbane-Gtari F."/>
            <person name="Swanson E."/>
            <person name="Gueddou A."/>
            <person name="Hezbri K."/>
            <person name="Ktari K."/>
            <person name="Nouioui I."/>
            <person name="Morris K."/>
            <person name="Simpson S."/>
            <person name="Abebe-Akele F."/>
            <person name="Thomas K."/>
            <person name="Gtari M."/>
            <person name="Tisa L.S."/>
        </authorList>
    </citation>
    <scope>NUCLEOTIDE SEQUENCE [LARGE SCALE GENOMIC DNA]</scope>
    <source>
        <strain evidence="13">NRRL B-16386</strain>
    </source>
</reference>
<comment type="subunit">
    <text evidence="10">Homodimer.</text>
</comment>
<comment type="pathway">
    <text evidence="3 10">Carbohydrate metabolism; galactose metabolism.</text>
</comment>
<evidence type="ECO:0000256" key="7">
    <source>
        <dbReference type="ARBA" id="ARBA00023027"/>
    </source>
</evidence>
<keyword evidence="9 10" id="KW-0413">Isomerase</keyword>
<evidence type="ECO:0000259" key="11">
    <source>
        <dbReference type="Pfam" id="PF01370"/>
    </source>
</evidence>
<comment type="catalytic activity">
    <reaction evidence="1 10">
        <text>UDP-alpha-D-glucose = UDP-alpha-D-galactose</text>
        <dbReference type="Rhea" id="RHEA:22168"/>
        <dbReference type="ChEBI" id="CHEBI:58885"/>
        <dbReference type="ChEBI" id="CHEBI:66914"/>
        <dbReference type="EC" id="5.1.3.2"/>
    </reaction>
</comment>
<evidence type="ECO:0000256" key="5">
    <source>
        <dbReference type="ARBA" id="ARBA00013189"/>
    </source>
</evidence>
<accession>A0A1V2I9Y6</accession>
<dbReference type="GO" id="GO:0003978">
    <property type="term" value="F:UDP-glucose 4-epimerase activity"/>
    <property type="evidence" value="ECO:0007669"/>
    <property type="project" value="UniProtKB-UniRule"/>
</dbReference>
<comment type="similarity">
    <text evidence="4 10">Belongs to the NAD(P)-dependent epimerase/dehydratase family.</text>
</comment>
<name>A0A1V2I9Y6_9ACTN</name>
<evidence type="ECO:0000313" key="12">
    <source>
        <dbReference type="EMBL" id="ONH28968.1"/>
    </source>
</evidence>
<keyword evidence="8" id="KW-0299">Galactose metabolism</keyword>
<dbReference type="InterPro" id="IPR005886">
    <property type="entry name" value="UDP_G4E"/>
</dbReference>
<dbReference type="GO" id="GO:0005829">
    <property type="term" value="C:cytosol"/>
    <property type="evidence" value="ECO:0007669"/>
    <property type="project" value="TreeGrafter"/>
</dbReference>
<dbReference type="PANTHER" id="PTHR43725:SF47">
    <property type="entry name" value="UDP-GLUCOSE 4-EPIMERASE"/>
    <property type="match status" value="1"/>
</dbReference>
<proteinExistence type="inferred from homology"/>
<evidence type="ECO:0000313" key="13">
    <source>
        <dbReference type="Proteomes" id="UP000188929"/>
    </source>
</evidence>
<dbReference type="PRINTS" id="PR01713">
    <property type="entry name" value="NUCEPIMERASE"/>
</dbReference>
<protein>
    <recommendedName>
        <fullName evidence="6 10">UDP-glucose 4-epimerase</fullName>
        <ecNumber evidence="5 10">5.1.3.2</ecNumber>
    </recommendedName>
</protein>
<keyword evidence="10" id="KW-0119">Carbohydrate metabolism</keyword>
<evidence type="ECO:0000256" key="10">
    <source>
        <dbReference type="RuleBase" id="RU366046"/>
    </source>
</evidence>
<dbReference type="NCBIfam" id="TIGR01179">
    <property type="entry name" value="galE"/>
    <property type="match status" value="1"/>
</dbReference>
<gene>
    <name evidence="12" type="ORF">BL253_17950</name>
</gene>
<dbReference type="Gene3D" id="3.90.25.10">
    <property type="entry name" value="UDP-galactose 4-epimerase, domain 1"/>
    <property type="match status" value="1"/>
</dbReference>
<dbReference type="EC" id="5.1.3.2" evidence="5 10"/>
<dbReference type="CDD" id="cd05247">
    <property type="entry name" value="UDP_G4E_1_SDR_e"/>
    <property type="match status" value="1"/>
</dbReference>
<dbReference type="GO" id="GO:0006012">
    <property type="term" value="P:galactose metabolic process"/>
    <property type="evidence" value="ECO:0007669"/>
    <property type="project" value="UniProtKB-UniPathway"/>
</dbReference>
<dbReference type="AlphaFoldDB" id="A0A1V2I9Y6"/>
<sequence length="354" mass="38017">MSTPSDARTVLVTGAAGFIGSHTAVELVTAGYDVVGVDNFANSSPGAVERIRRLADGPGSFEFVELDLRDRAALTGLLRRRPVDAAIHFAARKAVGESVDAPLEYYDTNVNATLGLVATMLDRGVSRLVFSSSCSIYGDARTVPLREDAPAGPTNPYARTKWMCEQILADICHRHPSWHVTSLRYFNPAGAHPSGLLGEDPRGIPNNVLPYIAQVAVGRRAELSIFGDDYPTPDGTGIRDYIHVVDIAEGHRLALERLDEAPGHRVINLGTGRGTSVRELLTAFSAACGRRLPSQVVARRPGDVAELVADPSLAAALLGWKSTRDVADMCRDAWNFQRLNPDGYDDTDSGGTGK</sequence>
<evidence type="ECO:0000256" key="4">
    <source>
        <dbReference type="ARBA" id="ARBA00007637"/>
    </source>
</evidence>
<dbReference type="UniPathway" id="UPA00214"/>
<evidence type="ECO:0000256" key="8">
    <source>
        <dbReference type="ARBA" id="ARBA00023144"/>
    </source>
</evidence>
<dbReference type="NCBIfam" id="NF007956">
    <property type="entry name" value="PRK10675.1"/>
    <property type="match status" value="1"/>
</dbReference>
<evidence type="ECO:0000256" key="9">
    <source>
        <dbReference type="ARBA" id="ARBA00023235"/>
    </source>
</evidence>
<dbReference type="PANTHER" id="PTHR43725">
    <property type="entry name" value="UDP-GLUCOSE 4-EPIMERASE"/>
    <property type="match status" value="1"/>
</dbReference>
<comment type="caution">
    <text evidence="12">The sequence shown here is derived from an EMBL/GenBank/DDBJ whole genome shotgun (WGS) entry which is preliminary data.</text>
</comment>
<dbReference type="Proteomes" id="UP000188929">
    <property type="component" value="Unassembled WGS sequence"/>
</dbReference>
<keyword evidence="7 10" id="KW-0520">NAD</keyword>
<evidence type="ECO:0000256" key="6">
    <source>
        <dbReference type="ARBA" id="ARBA00018569"/>
    </source>
</evidence>
<dbReference type="STRING" id="1834516.BL253_17950"/>
<feature type="domain" description="NAD-dependent epimerase/dehydratase" evidence="11">
    <location>
        <begin position="10"/>
        <end position="270"/>
    </location>
</feature>
<dbReference type="SUPFAM" id="SSF51735">
    <property type="entry name" value="NAD(P)-binding Rossmann-fold domains"/>
    <property type="match status" value="1"/>
</dbReference>
<comment type="cofactor">
    <cofactor evidence="2 10">
        <name>NAD(+)</name>
        <dbReference type="ChEBI" id="CHEBI:57540"/>
    </cofactor>
</comment>
<evidence type="ECO:0000256" key="2">
    <source>
        <dbReference type="ARBA" id="ARBA00001911"/>
    </source>
</evidence>